<keyword evidence="3" id="KW-1185">Reference proteome</keyword>
<evidence type="ECO:0000313" key="2">
    <source>
        <dbReference type="EMBL" id="MCD7462181.1"/>
    </source>
</evidence>
<feature type="non-terminal residue" evidence="2">
    <location>
        <position position="1"/>
    </location>
</feature>
<dbReference type="EMBL" id="JACEIK010000786">
    <property type="protein sequence ID" value="MCD7462181.1"/>
    <property type="molecule type" value="Genomic_DNA"/>
</dbReference>
<evidence type="ECO:0000256" key="1">
    <source>
        <dbReference type="SAM" id="MobiDB-lite"/>
    </source>
</evidence>
<accession>A0ABS8STP2</accession>
<evidence type="ECO:0000313" key="3">
    <source>
        <dbReference type="Proteomes" id="UP000823775"/>
    </source>
</evidence>
<sequence length="81" mass="8820">LQEKEDELEINLVRSSTKQVNAPAPNEGTVLETDSVNVPSEPRQELKNLGGTIPKIVVSLVEGIEEETSLDPVPETQNDNP</sequence>
<name>A0ABS8STP2_DATST</name>
<reference evidence="2 3" key="1">
    <citation type="journal article" date="2021" name="BMC Genomics">
        <title>Datura genome reveals duplications of psychoactive alkaloid biosynthetic genes and high mutation rate following tissue culture.</title>
        <authorList>
            <person name="Rajewski A."/>
            <person name="Carter-House D."/>
            <person name="Stajich J."/>
            <person name="Litt A."/>
        </authorList>
    </citation>
    <scope>NUCLEOTIDE SEQUENCE [LARGE SCALE GENOMIC DNA]</scope>
    <source>
        <strain evidence="2">AR-01</strain>
    </source>
</reference>
<comment type="caution">
    <text evidence="2">The sequence shown here is derived from an EMBL/GenBank/DDBJ whole genome shotgun (WGS) entry which is preliminary data.</text>
</comment>
<dbReference type="Proteomes" id="UP000823775">
    <property type="component" value="Unassembled WGS sequence"/>
</dbReference>
<organism evidence="2 3">
    <name type="scientific">Datura stramonium</name>
    <name type="common">Jimsonweed</name>
    <name type="synonym">Common thornapple</name>
    <dbReference type="NCBI Taxonomy" id="4076"/>
    <lineage>
        <taxon>Eukaryota</taxon>
        <taxon>Viridiplantae</taxon>
        <taxon>Streptophyta</taxon>
        <taxon>Embryophyta</taxon>
        <taxon>Tracheophyta</taxon>
        <taxon>Spermatophyta</taxon>
        <taxon>Magnoliopsida</taxon>
        <taxon>eudicotyledons</taxon>
        <taxon>Gunneridae</taxon>
        <taxon>Pentapetalae</taxon>
        <taxon>asterids</taxon>
        <taxon>lamiids</taxon>
        <taxon>Solanales</taxon>
        <taxon>Solanaceae</taxon>
        <taxon>Solanoideae</taxon>
        <taxon>Datureae</taxon>
        <taxon>Datura</taxon>
    </lineage>
</organism>
<proteinExistence type="predicted"/>
<feature type="region of interest" description="Disordered" evidence="1">
    <location>
        <begin position="18"/>
        <end position="46"/>
    </location>
</feature>
<protein>
    <submittedName>
        <fullName evidence="2">Uncharacterized protein</fullName>
    </submittedName>
</protein>
<gene>
    <name evidence="2" type="ORF">HAX54_047944</name>
</gene>